<reference evidence="1" key="1">
    <citation type="submission" date="2014-09" db="EMBL/GenBank/DDBJ databases">
        <authorList>
            <person name="Magalhaes I.L.F."/>
            <person name="Oliveira U."/>
            <person name="Santos F.R."/>
            <person name="Vidigal T.H.D.A."/>
            <person name="Brescovit A.D."/>
            <person name="Santos A.J."/>
        </authorList>
    </citation>
    <scope>NUCLEOTIDE SEQUENCE</scope>
    <source>
        <tissue evidence="1">Shoot tissue taken approximately 20 cm above the soil surface</tissue>
    </source>
</reference>
<dbReference type="EMBL" id="GBRH01159692">
    <property type="protein sequence ID" value="JAE38204.1"/>
    <property type="molecule type" value="Transcribed_RNA"/>
</dbReference>
<proteinExistence type="predicted"/>
<organism evidence="1">
    <name type="scientific">Arundo donax</name>
    <name type="common">Giant reed</name>
    <name type="synonym">Donax arundinaceus</name>
    <dbReference type="NCBI Taxonomy" id="35708"/>
    <lineage>
        <taxon>Eukaryota</taxon>
        <taxon>Viridiplantae</taxon>
        <taxon>Streptophyta</taxon>
        <taxon>Embryophyta</taxon>
        <taxon>Tracheophyta</taxon>
        <taxon>Spermatophyta</taxon>
        <taxon>Magnoliopsida</taxon>
        <taxon>Liliopsida</taxon>
        <taxon>Poales</taxon>
        <taxon>Poaceae</taxon>
        <taxon>PACMAD clade</taxon>
        <taxon>Arundinoideae</taxon>
        <taxon>Arundineae</taxon>
        <taxon>Arundo</taxon>
    </lineage>
</organism>
<dbReference type="AlphaFoldDB" id="A0A0A9HQV6"/>
<evidence type="ECO:0000313" key="1">
    <source>
        <dbReference type="EMBL" id="JAE38204.1"/>
    </source>
</evidence>
<name>A0A0A9HQV6_ARUDO</name>
<reference evidence="1" key="2">
    <citation type="journal article" date="2015" name="Data Brief">
        <title>Shoot transcriptome of the giant reed, Arundo donax.</title>
        <authorList>
            <person name="Barrero R.A."/>
            <person name="Guerrero F.D."/>
            <person name="Moolhuijzen P."/>
            <person name="Goolsby J.A."/>
            <person name="Tidwell J."/>
            <person name="Bellgard S.E."/>
            <person name="Bellgard M.I."/>
        </authorList>
    </citation>
    <scope>NUCLEOTIDE SEQUENCE</scope>
    <source>
        <tissue evidence="1">Shoot tissue taken approximately 20 cm above the soil surface</tissue>
    </source>
</reference>
<sequence length="60" mass="6358">MRISRKQSHASLSIPTLAKPPIMAFQDTTSSPSMKPNTLLAAPTLLYVAYRATSAGPAEA</sequence>
<accession>A0A0A9HQV6</accession>
<protein>
    <submittedName>
        <fullName evidence="1">Uncharacterized protein</fullName>
    </submittedName>
</protein>